<feature type="domain" description="SIAH-type" evidence="6">
    <location>
        <begin position="104"/>
        <end position="158"/>
    </location>
</feature>
<dbReference type="InterPro" id="IPR013010">
    <property type="entry name" value="Znf_SIAH"/>
</dbReference>
<accession>A0A3L6SRK5</accession>
<sequence>MGHPYFAQNPLLSLAARHGCPKGGGGRSHEESNGAAGAGRRRARRRREAEEGRRGHRRELGPRHPRLPRLLPPPAASNFPDRCHSCSMTTGYNRCHIIEHVVDSTKVSCFYGNLGCTEKITYYEREDHEKVCPHGPCFCPETDCSFCGSTVMLHEHFA</sequence>
<dbReference type="Gene3D" id="3.30.40.10">
    <property type="entry name" value="Zinc/RING finger domain, C3HC4 (zinc finger)"/>
    <property type="match status" value="1"/>
</dbReference>
<dbReference type="AlphaFoldDB" id="A0A3L6SRK5"/>
<keyword evidence="8" id="KW-1185">Reference proteome</keyword>
<organism evidence="7 8">
    <name type="scientific">Panicum miliaceum</name>
    <name type="common">Proso millet</name>
    <name type="synonym">Broomcorn millet</name>
    <dbReference type="NCBI Taxonomy" id="4540"/>
    <lineage>
        <taxon>Eukaryota</taxon>
        <taxon>Viridiplantae</taxon>
        <taxon>Streptophyta</taxon>
        <taxon>Embryophyta</taxon>
        <taxon>Tracheophyta</taxon>
        <taxon>Spermatophyta</taxon>
        <taxon>Magnoliopsida</taxon>
        <taxon>Liliopsida</taxon>
        <taxon>Poales</taxon>
        <taxon>Poaceae</taxon>
        <taxon>PACMAD clade</taxon>
        <taxon>Panicoideae</taxon>
        <taxon>Panicodae</taxon>
        <taxon>Paniceae</taxon>
        <taxon>Panicinae</taxon>
        <taxon>Panicum</taxon>
        <taxon>Panicum sect. Panicum</taxon>
    </lineage>
</organism>
<evidence type="ECO:0000313" key="8">
    <source>
        <dbReference type="Proteomes" id="UP000275267"/>
    </source>
</evidence>
<protein>
    <recommendedName>
        <fullName evidence="6">SIAH-type domain-containing protein</fullName>
    </recommendedName>
</protein>
<dbReference type="PROSITE" id="PS51081">
    <property type="entry name" value="ZF_SIAH"/>
    <property type="match status" value="1"/>
</dbReference>
<dbReference type="GO" id="GO:0005737">
    <property type="term" value="C:cytoplasm"/>
    <property type="evidence" value="ECO:0007669"/>
    <property type="project" value="TreeGrafter"/>
</dbReference>
<dbReference type="PANTHER" id="PTHR10315:SF165">
    <property type="entry name" value="RING-TYPE E3 UBIQUITIN TRANSFERASE"/>
    <property type="match status" value="1"/>
</dbReference>
<dbReference type="STRING" id="4540.A0A3L6SRK5"/>
<dbReference type="InterPro" id="IPR052088">
    <property type="entry name" value="E3_ubiquitin-ligase_SINA"/>
</dbReference>
<name>A0A3L6SRK5_PANMI</name>
<keyword evidence="2 4" id="KW-0863">Zinc-finger</keyword>
<dbReference type="EMBL" id="PQIB02000004">
    <property type="protein sequence ID" value="RLN25339.1"/>
    <property type="molecule type" value="Genomic_DNA"/>
</dbReference>
<dbReference type="GO" id="GO:0008270">
    <property type="term" value="F:zinc ion binding"/>
    <property type="evidence" value="ECO:0007669"/>
    <property type="project" value="UniProtKB-KW"/>
</dbReference>
<keyword evidence="1" id="KW-0479">Metal-binding</keyword>
<comment type="caution">
    <text evidence="7">The sequence shown here is derived from an EMBL/GenBank/DDBJ whole genome shotgun (WGS) entry which is preliminary data.</text>
</comment>
<keyword evidence="3" id="KW-0862">Zinc</keyword>
<dbReference type="GO" id="GO:0061630">
    <property type="term" value="F:ubiquitin protein ligase activity"/>
    <property type="evidence" value="ECO:0007669"/>
    <property type="project" value="TreeGrafter"/>
</dbReference>
<evidence type="ECO:0000313" key="7">
    <source>
        <dbReference type="EMBL" id="RLN25339.1"/>
    </source>
</evidence>
<evidence type="ECO:0000256" key="5">
    <source>
        <dbReference type="SAM" id="MobiDB-lite"/>
    </source>
</evidence>
<dbReference type="OrthoDB" id="4788989at2759"/>
<dbReference type="PANTHER" id="PTHR10315">
    <property type="entry name" value="E3 UBIQUITIN PROTEIN LIGASE SIAH"/>
    <property type="match status" value="1"/>
</dbReference>
<reference evidence="8" key="1">
    <citation type="journal article" date="2019" name="Nat. Commun.">
        <title>The genome of broomcorn millet.</title>
        <authorList>
            <person name="Zou C."/>
            <person name="Miki D."/>
            <person name="Li D."/>
            <person name="Tang Q."/>
            <person name="Xiao L."/>
            <person name="Rajput S."/>
            <person name="Deng P."/>
            <person name="Jia W."/>
            <person name="Huang R."/>
            <person name="Zhang M."/>
            <person name="Sun Y."/>
            <person name="Hu J."/>
            <person name="Fu X."/>
            <person name="Schnable P.S."/>
            <person name="Li F."/>
            <person name="Zhang H."/>
            <person name="Feng B."/>
            <person name="Zhu X."/>
            <person name="Liu R."/>
            <person name="Schnable J.C."/>
            <person name="Zhu J.-K."/>
            <person name="Zhang H."/>
        </authorList>
    </citation>
    <scope>NUCLEOTIDE SEQUENCE [LARGE SCALE GENOMIC DNA]</scope>
</reference>
<evidence type="ECO:0000259" key="6">
    <source>
        <dbReference type="PROSITE" id="PS51081"/>
    </source>
</evidence>
<evidence type="ECO:0000256" key="4">
    <source>
        <dbReference type="PROSITE-ProRule" id="PRU00455"/>
    </source>
</evidence>
<evidence type="ECO:0000256" key="3">
    <source>
        <dbReference type="ARBA" id="ARBA00022833"/>
    </source>
</evidence>
<dbReference type="SUPFAM" id="SSF49599">
    <property type="entry name" value="TRAF domain-like"/>
    <property type="match status" value="1"/>
</dbReference>
<dbReference type="Proteomes" id="UP000275267">
    <property type="component" value="Unassembled WGS sequence"/>
</dbReference>
<evidence type="ECO:0000256" key="1">
    <source>
        <dbReference type="ARBA" id="ARBA00022723"/>
    </source>
</evidence>
<gene>
    <name evidence="7" type="ORF">C2845_PM07G02720</name>
</gene>
<feature type="region of interest" description="Disordered" evidence="5">
    <location>
        <begin position="17"/>
        <end position="72"/>
    </location>
</feature>
<proteinExistence type="predicted"/>
<feature type="compositionally biased region" description="Basic and acidic residues" evidence="5">
    <location>
        <begin position="47"/>
        <end position="62"/>
    </location>
</feature>
<evidence type="ECO:0000256" key="2">
    <source>
        <dbReference type="ARBA" id="ARBA00022771"/>
    </source>
</evidence>
<dbReference type="InterPro" id="IPR013083">
    <property type="entry name" value="Znf_RING/FYVE/PHD"/>
</dbReference>